<dbReference type="CDD" id="cd00112">
    <property type="entry name" value="LDLa"/>
    <property type="match status" value="1"/>
</dbReference>
<dbReference type="Gene3D" id="4.10.400.10">
    <property type="entry name" value="Low-density Lipoprotein Receptor"/>
    <property type="match status" value="2"/>
</dbReference>
<dbReference type="Proteomes" id="UP001178148">
    <property type="component" value="Unassembled WGS sequence"/>
</dbReference>
<keyword evidence="6" id="KW-1015">Disulfide bond</keyword>
<dbReference type="SUPFAM" id="SSF57424">
    <property type="entry name" value="LDL receptor-like module"/>
    <property type="match status" value="2"/>
</dbReference>
<keyword evidence="7" id="KW-0675">Receptor</keyword>
<dbReference type="InterPro" id="IPR036055">
    <property type="entry name" value="LDL_receptor-like_sf"/>
</dbReference>
<dbReference type="SMART" id="SM00192">
    <property type="entry name" value="LDLa"/>
    <property type="match status" value="2"/>
</dbReference>
<protein>
    <submittedName>
        <fullName evidence="7">Low-density lipoprotein receptor class A repeat-containing protein</fullName>
    </submittedName>
</protein>
<reference evidence="7 8" key="1">
    <citation type="journal article" date="2023" name="bioRxiv">
        <title>An intranuclear bacterial parasite of deep-sea mussels expresses apoptosis inhibitors acquired from its host.</title>
        <authorList>
            <person name="Gonzalez Porras M.A."/>
            <person name="Assie A."/>
            <person name="Tietjen M."/>
            <person name="Violette M."/>
            <person name="Kleiner M."/>
            <person name="Gruber-Vodicka H."/>
            <person name="Dubilier N."/>
            <person name="Leisch N."/>
        </authorList>
    </citation>
    <scope>NUCLEOTIDE SEQUENCE [LARGE SCALE GENOMIC DNA]</scope>
    <source>
        <strain evidence="7">IAP13</strain>
    </source>
</reference>
<dbReference type="Pfam" id="PF00057">
    <property type="entry name" value="Ldl_recept_a"/>
    <property type="match status" value="1"/>
</dbReference>
<evidence type="ECO:0000256" key="3">
    <source>
        <dbReference type="ARBA" id="ARBA00022737"/>
    </source>
</evidence>
<keyword evidence="7" id="KW-0449">Lipoprotein</keyword>
<organism evidence="7 8">
    <name type="scientific">Candidatus Endonucleibacter bathymodioli</name>
    <dbReference type="NCBI Taxonomy" id="539814"/>
    <lineage>
        <taxon>Bacteria</taxon>
        <taxon>Pseudomonadati</taxon>
        <taxon>Pseudomonadota</taxon>
        <taxon>Gammaproteobacteria</taxon>
        <taxon>Oceanospirillales</taxon>
        <taxon>Endozoicomonadaceae</taxon>
        <taxon>Candidatus Endonucleibacter</taxon>
    </lineage>
</organism>
<dbReference type="InterPro" id="IPR050685">
    <property type="entry name" value="LDLR"/>
</dbReference>
<evidence type="ECO:0000256" key="2">
    <source>
        <dbReference type="ARBA" id="ARBA00022692"/>
    </source>
</evidence>
<accession>A0AA90NMR3</accession>
<proteinExistence type="predicted"/>
<evidence type="ECO:0000256" key="6">
    <source>
        <dbReference type="ARBA" id="ARBA00023157"/>
    </source>
</evidence>
<dbReference type="PANTHER" id="PTHR24270">
    <property type="entry name" value="LOW-DENSITY LIPOPROTEIN RECEPTOR-RELATED"/>
    <property type="match status" value="1"/>
</dbReference>
<evidence type="ECO:0000313" key="8">
    <source>
        <dbReference type="Proteomes" id="UP001178148"/>
    </source>
</evidence>
<dbReference type="AlphaFoldDB" id="A0AA90NMR3"/>
<evidence type="ECO:0000256" key="4">
    <source>
        <dbReference type="ARBA" id="ARBA00022989"/>
    </source>
</evidence>
<evidence type="ECO:0000256" key="5">
    <source>
        <dbReference type="ARBA" id="ARBA00023136"/>
    </source>
</evidence>
<dbReference type="EMBL" id="JASXSV010000018">
    <property type="protein sequence ID" value="MDP0589658.1"/>
    <property type="molecule type" value="Genomic_DNA"/>
</dbReference>
<sequence>MKAMRKLCDIYKDRQGITIGNMLAEVEKQKHTDEDVNDFLRYKANSVEAQCKALYSDDDTDTKKSSANSSASKESGASWFTWFSGGSKNAVNCAQSIVKNVSILASSVMYTAPFSTLVMSPVGAVDDEFTCDNNNKIQEQHVCDGINHCGDSSDESVAICCKEGSVVAGTTRSCIKQGHSNETLFVCADGMTTTRSKWKCDGVVECSDESDEVAATCCERGEAGVNTISRSCFLQGLPSEKLFVCGDVRLWIALRWC</sequence>
<keyword evidence="4" id="KW-1133">Transmembrane helix</keyword>
<gene>
    <name evidence="7" type="ORF">QS748_10895</name>
</gene>
<keyword evidence="2" id="KW-0812">Transmembrane</keyword>
<keyword evidence="5" id="KW-0472">Membrane</keyword>
<keyword evidence="8" id="KW-1185">Reference proteome</keyword>
<comment type="caution">
    <text evidence="7">The sequence shown here is derived from an EMBL/GenBank/DDBJ whole genome shotgun (WGS) entry which is preliminary data.</text>
</comment>
<name>A0AA90NMR3_9GAMM</name>
<dbReference type="GO" id="GO:0005886">
    <property type="term" value="C:plasma membrane"/>
    <property type="evidence" value="ECO:0007669"/>
    <property type="project" value="TreeGrafter"/>
</dbReference>
<dbReference type="InterPro" id="IPR002172">
    <property type="entry name" value="LDrepeatLR_classA_rpt"/>
</dbReference>
<comment type="subcellular location">
    <subcellularLocation>
        <location evidence="1">Membrane</location>
        <topology evidence="1">Single-pass membrane protein</topology>
    </subcellularLocation>
</comment>
<evidence type="ECO:0000313" key="7">
    <source>
        <dbReference type="EMBL" id="MDP0589658.1"/>
    </source>
</evidence>
<evidence type="ECO:0000256" key="1">
    <source>
        <dbReference type="ARBA" id="ARBA00004167"/>
    </source>
</evidence>
<dbReference type="PRINTS" id="PR00261">
    <property type="entry name" value="LDLRECEPTOR"/>
</dbReference>
<keyword evidence="3" id="KW-0677">Repeat</keyword>